<dbReference type="Proteomes" id="UP000664940">
    <property type="component" value="Unassembled WGS sequence"/>
</dbReference>
<reference evidence="12 14" key="1">
    <citation type="journal article" date="2020" name="Nature">
        <title>Six reference-quality genomes reveal evolution of bat adaptations.</title>
        <authorList>
            <person name="Jebb D."/>
            <person name="Huang Z."/>
            <person name="Pippel M."/>
            <person name="Hughes G.M."/>
            <person name="Lavrichenko K."/>
            <person name="Devanna P."/>
            <person name="Winkler S."/>
            <person name="Jermiin L.S."/>
            <person name="Skirmuntt E.C."/>
            <person name="Katzourakis A."/>
            <person name="Burkitt-Gray L."/>
            <person name="Ray D.A."/>
            <person name="Sullivan K.A.M."/>
            <person name="Roscito J.G."/>
            <person name="Kirilenko B.M."/>
            <person name="Davalos L.M."/>
            <person name="Corthals A.P."/>
            <person name="Power M.L."/>
            <person name="Jones G."/>
            <person name="Ransome R.D."/>
            <person name="Dechmann D.K.N."/>
            <person name="Locatelli A.G."/>
            <person name="Puechmaille S.J."/>
            <person name="Fedrigo O."/>
            <person name="Jarvis E.D."/>
            <person name="Hiller M."/>
            <person name="Vernes S.C."/>
            <person name="Myers E.W."/>
            <person name="Teeling E.C."/>
        </authorList>
    </citation>
    <scope>NUCLEOTIDE SEQUENCE [LARGE SCALE GENOMIC DNA]</scope>
    <source>
        <strain evidence="12">Bat1K_MPI-CBG_1</strain>
    </source>
</reference>
<dbReference type="EMBL" id="JABVXQ010000009">
    <property type="protein sequence ID" value="KAF6090072.1"/>
    <property type="molecule type" value="Genomic_DNA"/>
</dbReference>
<keyword evidence="7 11" id="KW-1133">Transmembrane helix</keyword>
<keyword evidence="9 11" id="KW-0472">Membrane</keyword>
<evidence type="ECO:0000313" key="14">
    <source>
        <dbReference type="Proteomes" id="UP000664940"/>
    </source>
</evidence>
<dbReference type="AlphaFoldDB" id="A0A6J2MLV5"/>
<dbReference type="OrthoDB" id="264532at2759"/>
<dbReference type="InterPro" id="IPR007130">
    <property type="entry name" value="DAGAT"/>
</dbReference>
<comment type="subcellular location">
    <subcellularLocation>
        <location evidence="1 11">Endoplasmic reticulum membrane</location>
        <topology evidence="1 11">Multi-pass membrane protein</topology>
    </subcellularLocation>
</comment>
<evidence type="ECO:0000256" key="11">
    <source>
        <dbReference type="RuleBase" id="RU367023"/>
    </source>
</evidence>
<keyword evidence="10 12" id="KW-0012">Acyltransferase</keyword>
<gene>
    <name evidence="15" type="primary">AWAT2</name>
    <name evidence="12" type="ORF">HJG60_001278</name>
</gene>
<accession>A0A6J2MLV5</accession>
<dbReference type="PANTHER" id="PTHR12317:SF12">
    <property type="entry name" value="ACYL-COA WAX ALCOHOL ACYLTRANSFERASE 2"/>
    <property type="match status" value="1"/>
</dbReference>
<dbReference type="PANTHER" id="PTHR12317">
    <property type="entry name" value="DIACYLGLYCEROL O-ACYLTRANSFERASE"/>
    <property type="match status" value="1"/>
</dbReference>
<evidence type="ECO:0000313" key="12">
    <source>
        <dbReference type="EMBL" id="KAF6090072.1"/>
    </source>
</evidence>
<dbReference type="KEGG" id="pdic:114505398"/>
<feature type="transmembrane region" description="Helical" evidence="11">
    <location>
        <begin position="12"/>
        <end position="33"/>
    </location>
</feature>
<evidence type="ECO:0000313" key="13">
    <source>
        <dbReference type="Proteomes" id="UP000504628"/>
    </source>
</evidence>
<keyword evidence="3" id="KW-0444">Lipid biosynthesis</keyword>
<evidence type="ECO:0000256" key="7">
    <source>
        <dbReference type="ARBA" id="ARBA00022989"/>
    </source>
</evidence>
<keyword evidence="8" id="KW-0443">Lipid metabolism</keyword>
<keyword evidence="13" id="KW-1185">Reference proteome</keyword>
<dbReference type="GO" id="GO:0005789">
    <property type="term" value="C:endoplasmic reticulum membrane"/>
    <property type="evidence" value="ECO:0007669"/>
    <property type="project" value="UniProtKB-SubCell"/>
</dbReference>
<name>A0A6J2MLV5_9CHIR</name>
<evidence type="ECO:0000256" key="9">
    <source>
        <dbReference type="ARBA" id="ARBA00023136"/>
    </source>
</evidence>
<protein>
    <recommendedName>
        <fullName evidence="11">Acyltransferase</fullName>
        <ecNumber evidence="11">2.3.1.-</ecNumber>
    </recommendedName>
</protein>
<dbReference type="CTD" id="158835"/>
<keyword evidence="6 11" id="KW-0256">Endoplasmic reticulum</keyword>
<evidence type="ECO:0000313" key="15">
    <source>
        <dbReference type="RefSeq" id="XP_028379110.1"/>
    </source>
</evidence>
<evidence type="ECO:0000256" key="2">
    <source>
        <dbReference type="ARBA" id="ARBA00005420"/>
    </source>
</evidence>
<evidence type="ECO:0000256" key="4">
    <source>
        <dbReference type="ARBA" id="ARBA00022679"/>
    </source>
</evidence>
<dbReference type="EC" id="2.3.1.-" evidence="11"/>
<feature type="transmembrane region" description="Helical" evidence="11">
    <location>
        <begin position="39"/>
        <end position="58"/>
    </location>
</feature>
<proteinExistence type="inferred from homology"/>
<evidence type="ECO:0000256" key="6">
    <source>
        <dbReference type="ARBA" id="ARBA00022824"/>
    </source>
</evidence>
<dbReference type="RefSeq" id="XP_028379110.1">
    <property type="nucleotide sequence ID" value="XM_028523309.2"/>
</dbReference>
<dbReference type="GeneID" id="114505398"/>
<dbReference type="GO" id="GO:0050252">
    <property type="term" value="F:retinol O-fatty-acyltransferase activity"/>
    <property type="evidence" value="ECO:0007669"/>
    <property type="project" value="TreeGrafter"/>
</dbReference>
<dbReference type="CDD" id="cd07987">
    <property type="entry name" value="LPLAT_MGAT-like"/>
    <property type="match status" value="1"/>
</dbReference>
<evidence type="ECO:0000256" key="5">
    <source>
        <dbReference type="ARBA" id="ARBA00022692"/>
    </source>
</evidence>
<organism evidence="13 15">
    <name type="scientific">Phyllostomus discolor</name>
    <name type="common">pale spear-nosed bat</name>
    <dbReference type="NCBI Taxonomy" id="89673"/>
    <lineage>
        <taxon>Eukaryota</taxon>
        <taxon>Metazoa</taxon>
        <taxon>Chordata</taxon>
        <taxon>Craniata</taxon>
        <taxon>Vertebrata</taxon>
        <taxon>Euteleostomi</taxon>
        <taxon>Mammalia</taxon>
        <taxon>Eutheria</taxon>
        <taxon>Laurasiatheria</taxon>
        <taxon>Chiroptera</taxon>
        <taxon>Yangochiroptera</taxon>
        <taxon>Phyllostomidae</taxon>
        <taxon>Phyllostominae</taxon>
        <taxon>Phyllostomus</taxon>
    </lineage>
</organism>
<dbReference type="Pfam" id="PF03982">
    <property type="entry name" value="DAGAT"/>
    <property type="match status" value="1"/>
</dbReference>
<reference evidence="15" key="2">
    <citation type="submission" date="2025-04" db="UniProtKB">
        <authorList>
            <consortium name="RefSeq"/>
        </authorList>
    </citation>
    <scope>IDENTIFICATION</scope>
    <source>
        <tissue evidence="15">Muscle</tissue>
    </source>
</reference>
<evidence type="ECO:0000256" key="3">
    <source>
        <dbReference type="ARBA" id="ARBA00022516"/>
    </source>
</evidence>
<comment type="similarity">
    <text evidence="2 11">Belongs to the diacylglycerol acyltransferase family.</text>
</comment>
<dbReference type="Proteomes" id="UP000504628">
    <property type="component" value="Chromosome X"/>
</dbReference>
<sequence>MAWLSKKDLKIAMEVFAIFQWAFSAWLFVTTVVSVNLYLVLYTRYWPITVVILIWLVFDWKTPERGGRRFLCVRRWSLWKLYCDYFPLRLLKTHEISPCLNYILVYHPHGLLCHSGFGNFATEASGFSKIFPGITPYVLTLGALFWVPFFRDYVMSTGLCSVSQASIDYLLTQKGTGNMLVVVVGGLAECKHSVPGSTTLFLKKRTGFIHKALQHGAALVPAYAFGETELYGQHIFTPGGWISRFQKWFQRWTHVYPCAFYGRGFTENSWGFLPHAHPITTVVGEPLIVPKIEKPSQEVVDKYHALYVEALRKLFDKHKTQYGFSESQELVIV</sequence>
<evidence type="ECO:0000256" key="1">
    <source>
        <dbReference type="ARBA" id="ARBA00004477"/>
    </source>
</evidence>
<keyword evidence="5 11" id="KW-0812">Transmembrane</keyword>
<evidence type="ECO:0000256" key="10">
    <source>
        <dbReference type="ARBA" id="ARBA00023315"/>
    </source>
</evidence>
<evidence type="ECO:0000256" key="8">
    <source>
        <dbReference type="ARBA" id="ARBA00023098"/>
    </source>
</evidence>
<keyword evidence="4 11" id="KW-0808">Transferase</keyword>